<dbReference type="EMBL" id="QTJU01000002">
    <property type="protein sequence ID" value="RFM28923.1"/>
    <property type="molecule type" value="Genomic_DNA"/>
</dbReference>
<dbReference type="Proteomes" id="UP000261284">
    <property type="component" value="Unassembled WGS sequence"/>
</dbReference>
<name>A0A3E1NLY2_9BACT</name>
<evidence type="ECO:0000313" key="1">
    <source>
        <dbReference type="EMBL" id="RFM28923.1"/>
    </source>
</evidence>
<gene>
    <name evidence="1" type="ORF">DXN05_09150</name>
</gene>
<reference evidence="1 2" key="1">
    <citation type="submission" date="2018-08" db="EMBL/GenBank/DDBJ databases">
        <title>Chitinophagaceae sp. K23C18032701, a novel bacterium isolated from forest soil.</title>
        <authorList>
            <person name="Wang C."/>
        </authorList>
    </citation>
    <scope>NUCLEOTIDE SEQUENCE [LARGE SCALE GENOMIC DNA]</scope>
    <source>
        <strain evidence="1 2">K23C18032701</strain>
    </source>
</reference>
<keyword evidence="2" id="KW-1185">Reference proteome</keyword>
<proteinExistence type="predicted"/>
<comment type="caution">
    <text evidence="1">The sequence shown here is derived from an EMBL/GenBank/DDBJ whole genome shotgun (WGS) entry which is preliminary data.</text>
</comment>
<dbReference type="AlphaFoldDB" id="A0A3E1NLY2"/>
<organism evidence="1 2">
    <name type="scientific">Deminuibacter soli</name>
    <dbReference type="NCBI Taxonomy" id="2291815"/>
    <lineage>
        <taxon>Bacteria</taxon>
        <taxon>Pseudomonadati</taxon>
        <taxon>Bacteroidota</taxon>
        <taxon>Chitinophagia</taxon>
        <taxon>Chitinophagales</taxon>
        <taxon>Chitinophagaceae</taxon>
        <taxon>Deminuibacter</taxon>
    </lineage>
</organism>
<accession>A0A3E1NLY2</accession>
<evidence type="ECO:0000313" key="2">
    <source>
        <dbReference type="Proteomes" id="UP000261284"/>
    </source>
</evidence>
<protein>
    <submittedName>
        <fullName evidence="1">Uncharacterized protein</fullName>
    </submittedName>
</protein>
<sequence length="123" mass="14169">MADSYLSAGQPAIENKTPVAESKMAESKLVTENIINKYAEQITLTGDQRSAFTEILAGYIEEKQKILPLLESNRIDYDAKQSSYFNTLRLKLSNILLKTQLKKFMQLKPRVADFESNLYYIYY</sequence>